<evidence type="ECO:0000256" key="2">
    <source>
        <dbReference type="ARBA" id="ARBA00022448"/>
    </source>
</evidence>
<comment type="subcellular location">
    <subcellularLocation>
        <location evidence="1">Membrane</location>
        <topology evidence="1">Multi-pass membrane protein</topology>
    </subcellularLocation>
</comment>
<feature type="non-terminal residue" evidence="7">
    <location>
        <position position="243"/>
    </location>
</feature>
<keyword evidence="4 6" id="KW-1133">Transmembrane helix</keyword>
<feature type="transmembrane region" description="Helical" evidence="6">
    <location>
        <begin position="98"/>
        <end position="116"/>
    </location>
</feature>
<protein>
    <recommendedName>
        <fullName evidence="8">Phosphate transporter</fullName>
    </recommendedName>
</protein>
<dbReference type="GO" id="GO:0005315">
    <property type="term" value="F:phosphate transmembrane transporter activity"/>
    <property type="evidence" value="ECO:0007669"/>
    <property type="project" value="InterPro"/>
</dbReference>
<feature type="transmembrane region" description="Helical" evidence="6">
    <location>
        <begin position="65"/>
        <end position="86"/>
    </location>
</feature>
<feature type="non-terminal residue" evidence="7">
    <location>
        <position position="1"/>
    </location>
</feature>
<evidence type="ECO:0000256" key="6">
    <source>
        <dbReference type="SAM" id="Phobius"/>
    </source>
</evidence>
<keyword evidence="2" id="KW-0813">Transport</keyword>
<name>X0WX90_9ZZZZ</name>
<dbReference type="GO" id="GO:0035435">
    <property type="term" value="P:phosphate ion transmembrane transport"/>
    <property type="evidence" value="ECO:0007669"/>
    <property type="project" value="TreeGrafter"/>
</dbReference>
<dbReference type="InterPro" id="IPR001204">
    <property type="entry name" value="Phos_transporter"/>
</dbReference>
<evidence type="ECO:0000256" key="1">
    <source>
        <dbReference type="ARBA" id="ARBA00004141"/>
    </source>
</evidence>
<comment type="caution">
    <text evidence="7">The sequence shown here is derived from an EMBL/GenBank/DDBJ whole genome shotgun (WGS) entry which is preliminary data.</text>
</comment>
<keyword evidence="3 6" id="KW-0812">Transmembrane</keyword>
<evidence type="ECO:0000256" key="5">
    <source>
        <dbReference type="ARBA" id="ARBA00023136"/>
    </source>
</evidence>
<gene>
    <name evidence="7" type="ORF">S01H1_72484</name>
</gene>
<reference evidence="7" key="1">
    <citation type="journal article" date="2014" name="Front. Microbiol.">
        <title>High frequency of phylogenetically diverse reductive dehalogenase-homologous genes in deep subseafloor sedimentary metagenomes.</title>
        <authorList>
            <person name="Kawai M."/>
            <person name="Futagami T."/>
            <person name="Toyoda A."/>
            <person name="Takaki Y."/>
            <person name="Nishi S."/>
            <person name="Hori S."/>
            <person name="Arai W."/>
            <person name="Tsubouchi T."/>
            <person name="Morono Y."/>
            <person name="Uchiyama I."/>
            <person name="Ito T."/>
            <person name="Fujiyama A."/>
            <person name="Inagaki F."/>
            <person name="Takami H."/>
        </authorList>
    </citation>
    <scope>NUCLEOTIDE SEQUENCE</scope>
    <source>
        <strain evidence="7">Expedition CK06-06</strain>
    </source>
</reference>
<dbReference type="PANTHER" id="PTHR11101:SF80">
    <property type="entry name" value="PHOSPHATE TRANSPORTER"/>
    <property type="match status" value="1"/>
</dbReference>
<feature type="transmembrane region" description="Helical" evidence="6">
    <location>
        <begin position="128"/>
        <end position="151"/>
    </location>
</feature>
<sequence>DVANSMADAVGSKSITVRQAIIAAGLCEFAGAVLVGAHVTDTVRKGIVDPSAMASLPGFSATEGAALLALGMMSALLAAAVWLHVATSFGMPVSTTHSIVGAVAGFGVVAAGWSAVQWDTMGRIVVSWFVSPVSGGVIGFILFKLISRFILGQDRPARAATRMTPLFVFMLVVVVVLAIVYKGLKHITTRAEWLSDHAIAVALLLGVAGALVCRGLLTRKLTEHFGAPLGEQLERVERTFAPL</sequence>
<feature type="transmembrane region" description="Helical" evidence="6">
    <location>
        <begin position="163"/>
        <end position="181"/>
    </location>
</feature>
<evidence type="ECO:0000256" key="4">
    <source>
        <dbReference type="ARBA" id="ARBA00022989"/>
    </source>
</evidence>
<feature type="transmembrane region" description="Helical" evidence="6">
    <location>
        <begin position="197"/>
        <end position="217"/>
    </location>
</feature>
<dbReference type="Pfam" id="PF01384">
    <property type="entry name" value="PHO4"/>
    <property type="match status" value="1"/>
</dbReference>
<dbReference type="PANTHER" id="PTHR11101">
    <property type="entry name" value="PHOSPHATE TRANSPORTER"/>
    <property type="match status" value="1"/>
</dbReference>
<accession>X0WX90</accession>
<proteinExistence type="predicted"/>
<keyword evidence="5 6" id="KW-0472">Membrane</keyword>
<organism evidence="7">
    <name type="scientific">marine sediment metagenome</name>
    <dbReference type="NCBI Taxonomy" id="412755"/>
    <lineage>
        <taxon>unclassified sequences</taxon>
        <taxon>metagenomes</taxon>
        <taxon>ecological metagenomes</taxon>
    </lineage>
</organism>
<evidence type="ECO:0000313" key="7">
    <source>
        <dbReference type="EMBL" id="GAG35564.1"/>
    </source>
</evidence>
<evidence type="ECO:0000256" key="3">
    <source>
        <dbReference type="ARBA" id="ARBA00022692"/>
    </source>
</evidence>
<dbReference type="GO" id="GO:0016020">
    <property type="term" value="C:membrane"/>
    <property type="evidence" value="ECO:0007669"/>
    <property type="project" value="UniProtKB-SubCell"/>
</dbReference>
<dbReference type="AlphaFoldDB" id="X0WX90"/>
<evidence type="ECO:0008006" key="8">
    <source>
        <dbReference type="Google" id="ProtNLM"/>
    </source>
</evidence>
<dbReference type="EMBL" id="BARS01048349">
    <property type="protein sequence ID" value="GAG35564.1"/>
    <property type="molecule type" value="Genomic_DNA"/>
</dbReference>